<proteinExistence type="predicted"/>
<evidence type="ECO:0008006" key="3">
    <source>
        <dbReference type="Google" id="ProtNLM"/>
    </source>
</evidence>
<dbReference type="Proteomes" id="UP000198970">
    <property type="component" value="Chromosome I"/>
</dbReference>
<evidence type="ECO:0000313" key="1">
    <source>
        <dbReference type="EMBL" id="SET57015.1"/>
    </source>
</evidence>
<evidence type="ECO:0000313" key="2">
    <source>
        <dbReference type="Proteomes" id="UP000198970"/>
    </source>
</evidence>
<dbReference type="RefSeq" id="WP_100041419.1">
    <property type="nucleotide sequence ID" value="NZ_LT630003.1"/>
</dbReference>
<accession>A0ABY1C2H4</accession>
<reference evidence="1 2" key="1">
    <citation type="submission" date="2016-10" db="EMBL/GenBank/DDBJ databases">
        <authorList>
            <person name="Varghese N."/>
            <person name="Submissions S."/>
        </authorList>
    </citation>
    <scope>NUCLEOTIDE SEQUENCE [LARGE SCALE GENOMIC DNA]</scope>
    <source>
        <strain evidence="1 2">ATCC 19403</strain>
    </source>
</reference>
<protein>
    <recommendedName>
        <fullName evidence="3">DUF4280 domain-containing protein</fullName>
    </recommendedName>
</protein>
<gene>
    <name evidence="1" type="ORF">SAMN02745906_0425</name>
</gene>
<keyword evidence="2" id="KW-1185">Reference proteome</keyword>
<dbReference type="EMBL" id="LT630003">
    <property type="protein sequence ID" value="SET57015.1"/>
    <property type="molecule type" value="Genomic_DNA"/>
</dbReference>
<dbReference type="Pfam" id="PF14107">
    <property type="entry name" value="DUF4280"/>
    <property type="match status" value="1"/>
</dbReference>
<dbReference type="InterPro" id="IPR025460">
    <property type="entry name" value="DUF4280"/>
</dbReference>
<sequence>MEEKEILKQMAASQNLQNTASEYVVRGAMIKCSNGEKAAVLNLPEDHGAYIQGQPQINVQDSKTANIHGFGTCKMTDKKCTPELSTWLNGSNENQMFDKNTLKYESAVPFRDSYCICMRQGGIVEPINSGQVIRNPVPKRVYITDDRTAIVANNIRFQIYDPTKGVAIGPVETWETILECEKMKTEFDVVKAILGYSFNIEDLSREELSIDEYGTEWTKQNKPKPIQDKKVIIPTVPGAGSSMQQKVNIMYGFQAGMDILKNIANAIERTYVNFYFERSSLGKHRVTILAGTQSEFWKYYNYEFFDRDRSFVYDVCKQVNSFMSYKALNDYFQFVTEQYRQAIKNGKSRAKLLVQEEELQLKKKEHYDLIINLNFERKIQRFQVYLFSREKKMSQKLVTLPHESIAIVKRIGYSGKITKLIELIDATVTTEGNDKFWELMEKALEDANDKKTKINLADLSD</sequence>
<name>A0ABY1C2H4_9FIRM</name>
<organism evidence="1 2">
    <name type="scientific">Lacrimispora sphenoides JCM 1415</name>
    <dbReference type="NCBI Taxonomy" id="1297793"/>
    <lineage>
        <taxon>Bacteria</taxon>
        <taxon>Bacillati</taxon>
        <taxon>Bacillota</taxon>
        <taxon>Clostridia</taxon>
        <taxon>Lachnospirales</taxon>
        <taxon>Lachnospiraceae</taxon>
        <taxon>Lacrimispora</taxon>
    </lineage>
</organism>